<feature type="repeat" description="WD" evidence="3">
    <location>
        <begin position="298"/>
        <end position="331"/>
    </location>
</feature>
<feature type="repeat" description="WD" evidence="3">
    <location>
        <begin position="340"/>
        <end position="381"/>
    </location>
</feature>
<keyword evidence="2" id="KW-0677">Repeat</keyword>
<organism evidence="5 6">
    <name type="scientific">Stentor coeruleus</name>
    <dbReference type="NCBI Taxonomy" id="5963"/>
    <lineage>
        <taxon>Eukaryota</taxon>
        <taxon>Sar</taxon>
        <taxon>Alveolata</taxon>
        <taxon>Ciliophora</taxon>
        <taxon>Postciliodesmatophora</taxon>
        <taxon>Heterotrichea</taxon>
        <taxon>Heterotrichida</taxon>
        <taxon>Stentoridae</taxon>
        <taxon>Stentor</taxon>
    </lineage>
</organism>
<feature type="transmembrane region" description="Helical" evidence="4">
    <location>
        <begin position="872"/>
        <end position="897"/>
    </location>
</feature>
<evidence type="ECO:0000313" key="6">
    <source>
        <dbReference type="Proteomes" id="UP000187209"/>
    </source>
</evidence>
<evidence type="ECO:0000256" key="2">
    <source>
        <dbReference type="ARBA" id="ARBA00022737"/>
    </source>
</evidence>
<dbReference type="OrthoDB" id="306859at2759"/>
<dbReference type="PROSITE" id="PS00678">
    <property type="entry name" value="WD_REPEATS_1"/>
    <property type="match status" value="4"/>
</dbReference>
<dbReference type="Pfam" id="PF00400">
    <property type="entry name" value="WD40"/>
    <property type="match status" value="12"/>
</dbReference>
<feature type="repeat" description="WD" evidence="3">
    <location>
        <begin position="466"/>
        <end position="500"/>
    </location>
</feature>
<feature type="transmembrane region" description="Helical" evidence="4">
    <location>
        <begin position="903"/>
        <end position="923"/>
    </location>
</feature>
<feature type="repeat" description="WD" evidence="3">
    <location>
        <begin position="424"/>
        <end position="465"/>
    </location>
</feature>
<dbReference type="PANTHER" id="PTHR19879:SF9">
    <property type="entry name" value="TRANSCRIPTION INITIATION FACTOR TFIID SUBUNIT 5"/>
    <property type="match status" value="1"/>
</dbReference>
<dbReference type="PRINTS" id="PR00320">
    <property type="entry name" value="GPROTEINBRPT"/>
</dbReference>
<feature type="transmembrane region" description="Helical" evidence="4">
    <location>
        <begin position="968"/>
        <end position="987"/>
    </location>
</feature>
<feature type="transmembrane region" description="Helical" evidence="4">
    <location>
        <begin position="1060"/>
        <end position="1082"/>
    </location>
</feature>
<feature type="transmembrane region" description="Helical" evidence="4">
    <location>
        <begin position="1008"/>
        <end position="1027"/>
    </location>
</feature>
<feature type="repeat" description="WD" evidence="3">
    <location>
        <begin position="47"/>
        <end position="88"/>
    </location>
</feature>
<gene>
    <name evidence="5" type="ORF">SteCoe_17012</name>
</gene>
<accession>A0A1R2BZX9</accession>
<protein>
    <submittedName>
        <fullName evidence="5">Uncharacterized protein</fullName>
    </submittedName>
</protein>
<dbReference type="SMART" id="SM00320">
    <property type="entry name" value="WD40"/>
    <property type="match status" value="14"/>
</dbReference>
<evidence type="ECO:0000256" key="3">
    <source>
        <dbReference type="PROSITE-ProRule" id="PRU00221"/>
    </source>
</evidence>
<dbReference type="InterPro" id="IPR001680">
    <property type="entry name" value="WD40_rpt"/>
</dbReference>
<feature type="repeat" description="WD" evidence="3">
    <location>
        <begin position="89"/>
        <end position="130"/>
    </location>
</feature>
<proteinExistence type="predicted"/>
<dbReference type="InterPro" id="IPR020472">
    <property type="entry name" value="WD40_PAC1"/>
</dbReference>
<sequence>MNHDLTVHPLTDENLLPLISSNSKTLSKMDLIISEYRKWHPSNHNVYRGHTEAAWGCTITTDCQFAFSGSCDKTIRIWDVQTRVEIGKLEGHTDAINSLALYNNDKYLISASWDTSIKIWDWKLRTEVKTLGNHISAIYSMSITEDEKYLITGDANGGVKIWDLELGNLYKELSCEGSTVFGVCITNDKSAIITGDFSGNVREFDFHSGDSLSVTTGAGNIQCLTVTKNKKYIVFGTRTNIITVWNYDDKKEYYIFKSHTHWVRNVLLTNDDKYIISCSPDKSIRVFNIDKKKEELKINGSEGFVNTIQLSKNQEYLLSCASDNTMRIWKIGFPNRISKLIGHTGAVICMALTHNEEFLVTGSEDTSIRIWNLKKKQEVGILYGHSGTVNSLVLTSNSKIIISCSNDKKIIVWDFDTMLISYEWSEHNMEIHCVAISPNDKTIVAGDQDMKIIIYDLQSKNVIKILTGHTDTVFSLVFTNDSKSFISTSADGTLRIWNMDKIGEHERIEANSGMIDTISLSPNEKYLIAGDRNNKIYLWDWEEKRLIKTFHIHSDFVRCLRFSNNGAYFISASNDKSVRIWNLFEERQELTLHGHKFSVRCCLLTLNMKYAISGDYNNEIFISGDYNNEIFIWDLEKVNTLELADVRDSIESYLFLARTKMKTPIIQNCYKGVLSHLRINLAHIYAYLGYDKQLYEVLKLGTEIILDLDNNSPLHYALERRSQDCIDAILKYMTELSISNLEKFLNYAHALENEFHFLLENSSDQLEDFLDCIFYKVQDVTNFAIPKFTLPKLIYSSHCRIKPEDFVIESQEITADSKESPIEFRALPFPIYYIKGSSGSITLLESICNCPNQRILRTNFVKTFIRNKWDSLWYLILALTLIFWTNLALMIVLILYTQENYDHSIIISLSVAFLSINGFLWSYEMVQAFITGVNYFYDIWNIIDLGRISLCVTWVILRLTKTDDYNEFQIITWFMVLLNFFRGLTCFRAFDMTRYYTRLIIKATFDSISFLTIFFYSTLAFGVMYYATIFDGYTKFTIWKIPYELNMGNFNNTDNFTLEYMTFIIASIINVIIILNLLISILGDSFEAFQSEAEHIDCLEMAEFCKELETLMFWKRKYNEKRYMQRCQDVQLKDKKNWEGRLNAVFYMIQEIREDFNSRFMESKEIKMKILSKLEALDKRI</sequence>
<dbReference type="SUPFAM" id="SSF50978">
    <property type="entry name" value="WD40 repeat-like"/>
    <property type="match status" value="2"/>
</dbReference>
<dbReference type="PROSITE" id="PS50082">
    <property type="entry name" value="WD_REPEATS_2"/>
    <property type="match status" value="11"/>
</dbReference>
<dbReference type="CDD" id="cd00200">
    <property type="entry name" value="WD40"/>
    <property type="match status" value="2"/>
</dbReference>
<dbReference type="InterPro" id="IPR036322">
    <property type="entry name" value="WD40_repeat_dom_sf"/>
</dbReference>
<keyword evidence="6" id="KW-1185">Reference proteome</keyword>
<dbReference type="EMBL" id="MPUH01000345">
    <property type="protein sequence ID" value="OMJ82299.1"/>
    <property type="molecule type" value="Genomic_DNA"/>
</dbReference>
<keyword evidence="4" id="KW-0472">Membrane</keyword>
<dbReference type="AlphaFoldDB" id="A0A1R2BZX9"/>
<reference evidence="5 6" key="1">
    <citation type="submission" date="2016-11" db="EMBL/GenBank/DDBJ databases">
        <title>The macronuclear genome of Stentor coeruleus: a giant cell with tiny introns.</title>
        <authorList>
            <person name="Slabodnick M."/>
            <person name="Ruby J.G."/>
            <person name="Reiff S.B."/>
            <person name="Swart E.C."/>
            <person name="Gosai S."/>
            <person name="Prabakaran S."/>
            <person name="Witkowska E."/>
            <person name="Larue G.E."/>
            <person name="Fisher S."/>
            <person name="Freeman R.M."/>
            <person name="Gunawardena J."/>
            <person name="Chu W."/>
            <person name="Stover N.A."/>
            <person name="Gregory B.D."/>
            <person name="Nowacki M."/>
            <person name="Derisi J."/>
            <person name="Roy S.W."/>
            <person name="Marshall W.F."/>
            <person name="Sood P."/>
        </authorList>
    </citation>
    <scope>NUCLEOTIDE SEQUENCE [LARGE SCALE GENOMIC DNA]</scope>
    <source>
        <strain evidence="5">WM001</strain>
    </source>
</reference>
<feature type="transmembrane region" description="Helical" evidence="4">
    <location>
        <begin position="935"/>
        <end position="956"/>
    </location>
</feature>
<evidence type="ECO:0000256" key="4">
    <source>
        <dbReference type="SAM" id="Phobius"/>
    </source>
</evidence>
<feature type="repeat" description="WD" evidence="3">
    <location>
        <begin position="382"/>
        <end position="417"/>
    </location>
</feature>
<dbReference type="InterPro" id="IPR019775">
    <property type="entry name" value="WD40_repeat_CS"/>
</dbReference>
<comment type="caution">
    <text evidence="5">The sequence shown here is derived from an EMBL/GenBank/DDBJ whole genome shotgun (WGS) entry which is preliminary data.</text>
</comment>
<keyword evidence="4" id="KW-0812">Transmembrane</keyword>
<feature type="repeat" description="WD" evidence="3">
    <location>
        <begin position="256"/>
        <end position="297"/>
    </location>
</feature>
<name>A0A1R2BZX9_9CILI</name>
<dbReference type="PROSITE" id="PS50294">
    <property type="entry name" value="WD_REPEATS_REGION"/>
    <property type="match status" value="9"/>
</dbReference>
<dbReference type="Proteomes" id="UP000187209">
    <property type="component" value="Unassembled WGS sequence"/>
</dbReference>
<dbReference type="Gene3D" id="2.130.10.10">
    <property type="entry name" value="YVTN repeat-like/Quinoprotein amine dehydrogenase"/>
    <property type="match status" value="4"/>
</dbReference>
<evidence type="ECO:0000313" key="5">
    <source>
        <dbReference type="EMBL" id="OMJ82299.1"/>
    </source>
</evidence>
<keyword evidence="4" id="KW-1133">Transmembrane helix</keyword>
<feature type="repeat" description="WD" evidence="3">
    <location>
        <begin position="550"/>
        <end position="591"/>
    </location>
</feature>
<feature type="repeat" description="WD" evidence="3">
    <location>
        <begin position="508"/>
        <end position="549"/>
    </location>
</feature>
<keyword evidence="1 3" id="KW-0853">WD repeat</keyword>
<dbReference type="InterPro" id="IPR015943">
    <property type="entry name" value="WD40/YVTN_repeat-like_dom_sf"/>
</dbReference>
<evidence type="ECO:0000256" key="1">
    <source>
        <dbReference type="ARBA" id="ARBA00022574"/>
    </source>
</evidence>
<feature type="repeat" description="WD" evidence="3">
    <location>
        <begin position="131"/>
        <end position="172"/>
    </location>
</feature>
<dbReference type="PANTHER" id="PTHR19879">
    <property type="entry name" value="TRANSCRIPTION INITIATION FACTOR TFIID"/>
    <property type="match status" value="1"/>
</dbReference>